<keyword evidence="2" id="KW-1185">Reference proteome</keyword>
<reference evidence="2" key="1">
    <citation type="journal article" date="2024" name="Proc. Natl. Acad. Sci. U.S.A.">
        <title>Extraordinary preservation of gene collinearity over three hundred million years revealed in homosporous lycophytes.</title>
        <authorList>
            <person name="Li C."/>
            <person name="Wickell D."/>
            <person name="Kuo L.Y."/>
            <person name="Chen X."/>
            <person name="Nie B."/>
            <person name="Liao X."/>
            <person name="Peng D."/>
            <person name="Ji J."/>
            <person name="Jenkins J."/>
            <person name="Williams M."/>
            <person name="Shu S."/>
            <person name="Plott C."/>
            <person name="Barry K."/>
            <person name="Rajasekar S."/>
            <person name="Grimwood J."/>
            <person name="Han X."/>
            <person name="Sun S."/>
            <person name="Hou Z."/>
            <person name="He W."/>
            <person name="Dai G."/>
            <person name="Sun C."/>
            <person name="Schmutz J."/>
            <person name="Leebens-Mack J.H."/>
            <person name="Li F.W."/>
            <person name="Wang L."/>
        </authorList>
    </citation>
    <scope>NUCLEOTIDE SEQUENCE [LARGE SCALE GENOMIC DNA]</scope>
    <source>
        <strain evidence="2">cv. PW_Plant_1</strain>
    </source>
</reference>
<dbReference type="Proteomes" id="UP001162992">
    <property type="component" value="Chromosome 9"/>
</dbReference>
<dbReference type="EMBL" id="CM055100">
    <property type="protein sequence ID" value="KAJ7544386.1"/>
    <property type="molecule type" value="Genomic_DNA"/>
</dbReference>
<accession>A0ACC2CQW5</accession>
<name>A0ACC2CQW5_DIPCM</name>
<proteinExistence type="predicted"/>
<evidence type="ECO:0000313" key="1">
    <source>
        <dbReference type="EMBL" id="KAJ7544386.1"/>
    </source>
</evidence>
<protein>
    <submittedName>
        <fullName evidence="1">Uncharacterized protein</fullName>
    </submittedName>
</protein>
<evidence type="ECO:0000313" key="2">
    <source>
        <dbReference type="Proteomes" id="UP001162992"/>
    </source>
</evidence>
<sequence length="235" mass="26096">MAEESTISAVADAVEHKLHDLSSAAHSHEDPLAVSKRRSVHQILGGGKSADVLLWRQKRITGGVLVGATVAWFLFEVSGYTFISILSNALLLTTVILFVWANLASLLNRSPPPIPRLELSEEFVSRSASVLREELNKTFALAYDVAIGKDYRVFLKVVAVLWMLSKVGGWFSFLTLLYIGLLAAHTVPVLYERYENEIDKYINIVVEVAKKQYAKIDELVISRVLGAATKEKKVQ</sequence>
<comment type="caution">
    <text evidence="1">The sequence shown here is derived from an EMBL/GenBank/DDBJ whole genome shotgun (WGS) entry which is preliminary data.</text>
</comment>
<organism evidence="1 2">
    <name type="scientific">Diphasiastrum complanatum</name>
    <name type="common">Issler's clubmoss</name>
    <name type="synonym">Lycopodium complanatum</name>
    <dbReference type="NCBI Taxonomy" id="34168"/>
    <lineage>
        <taxon>Eukaryota</taxon>
        <taxon>Viridiplantae</taxon>
        <taxon>Streptophyta</taxon>
        <taxon>Embryophyta</taxon>
        <taxon>Tracheophyta</taxon>
        <taxon>Lycopodiopsida</taxon>
        <taxon>Lycopodiales</taxon>
        <taxon>Lycopodiaceae</taxon>
        <taxon>Lycopodioideae</taxon>
        <taxon>Diphasiastrum</taxon>
    </lineage>
</organism>
<gene>
    <name evidence="1" type="ORF">O6H91_09G076700</name>
</gene>